<dbReference type="InterPro" id="IPR000055">
    <property type="entry name" value="Restrct_endonuc_typeI_TRD"/>
</dbReference>
<reference evidence="6" key="1">
    <citation type="submission" date="2016-10" db="EMBL/GenBank/DDBJ databases">
        <authorList>
            <person name="See-Too W.S."/>
        </authorList>
    </citation>
    <scope>NUCLEOTIDE SEQUENCE</scope>
    <source>
        <strain evidence="6">DSM 14505</strain>
    </source>
</reference>
<proteinExistence type="inferred from homology"/>
<gene>
    <name evidence="6" type="ORF">BBH88_03260</name>
</gene>
<evidence type="ECO:0000259" key="5">
    <source>
        <dbReference type="Pfam" id="PF01420"/>
    </source>
</evidence>
<evidence type="ECO:0000313" key="6">
    <source>
        <dbReference type="EMBL" id="ANU09395.1"/>
    </source>
</evidence>
<dbReference type="SUPFAM" id="SSF116734">
    <property type="entry name" value="DNA methylase specificity domain"/>
    <property type="match status" value="2"/>
</dbReference>
<dbReference type="Pfam" id="PF01420">
    <property type="entry name" value="Methylase_S"/>
    <property type="match status" value="2"/>
</dbReference>
<dbReference type="Proteomes" id="UP000092661">
    <property type="component" value="Chromosome"/>
</dbReference>
<evidence type="ECO:0000313" key="7">
    <source>
        <dbReference type="Proteomes" id="UP000092661"/>
    </source>
</evidence>
<feature type="domain" description="Type I restriction modification DNA specificity" evidence="5">
    <location>
        <begin position="30"/>
        <end position="196"/>
    </location>
</feature>
<name>A0ABM6D1Y8_9BACL</name>
<feature type="domain" description="Type I restriction modification DNA specificity" evidence="5">
    <location>
        <begin position="237"/>
        <end position="373"/>
    </location>
</feature>
<dbReference type="InterPro" id="IPR044946">
    <property type="entry name" value="Restrct_endonuc_typeI_TRD_sf"/>
</dbReference>
<dbReference type="PANTHER" id="PTHR43140:SF1">
    <property type="entry name" value="TYPE I RESTRICTION ENZYME ECOKI SPECIFICITY SUBUNIT"/>
    <property type="match status" value="1"/>
</dbReference>
<evidence type="ECO:0000256" key="2">
    <source>
        <dbReference type="ARBA" id="ARBA00022747"/>
    </source>
</evidence>
<protein>
    <recommendedName>
        <fullName evidence="5">Type I restriction modification DNA specificity domain-containing protein</fullName>
    </recommendedName>
</protein>
<evidence type="ECO:0000256" key="4">
    <source>
        <dbReference type="ARBA" id="ARBA00038652"/>
    </source>
</evidence>
<sequence>MITDLKPYGEYKETEYDWLGEVPKHWERITVRSITELSNVRNGTRDDLELLSVYREYGVIKKSSRDDNHNVESQDLSNYKFVDDGYLVLNKMKMWQGSLGVSKYQGIVSPAYIVCKLIGNLNSKYVHYLLRSSSFKTVYNRISYGVRVGQWDMRYDDFKNIILYLPSIEEQNQIVKYLDSRLAKINRLISARKRQIALLKEQVNTLTNQAITVDGINKQRLTNVSIQSRDWIKRQDDQEYVSIGLLNRGRGIFHKSSILGSDLGDSEFYIVENNALIFSGQFAWEGAVALTEEKDKDCISSHRYYMIRGIEGIAKNEYLWAFFRTKYGELLLNSNSRGAAGRNRPLNMNSLLKEYIPLPSMAYQEKISREVKVLLHFIKEVNRLEGLFKEYSNRLVSDVVTGKFDVRDLKINELEEIENIYFEEEVDISEEVLDTEECEV</sequence>
<evidence type="ECO:0000256" key="3">
    <source>
        <dbReference type="ARBA" id="ARBA00023125"/>
    </source>
</evidence>
<comment type="subunit">
    <text evidence="4">The methyltransferase is composed of M and S polypeptides.</text>
</comment>
<accession>A0ABM6D1Y8</accession>
<evidence type="ECO:0000256" key="1">
    <source>
        <dbReference type="ARBA" id="ARBA00010923"/>
    </source>
</evidence>
<dbReference type="Gene3D" id="3.90.220.20">
    <property type="entry name" value="DNA methylase specificity domains"/>
    <property type="match status" value="2"/>
</dbReference>
<dbReference type="RefSeq" id="WP_065536340.1">
    <property type="nucleotide sequence ID" value="NZ_CP016534.2"/>
</dbReference>
<keyword evidence="2" id="KW-0680">Restriction system</keyword>
<keyword evidence="7" id="KW-1185">Reference proteome</keyword>
<dbReference type="PANTHER" id="PTHR43140">
    <property type="entry name" value="TYPE-1 RESTRICTION ENZYME ECOKI SPECIFICITY PROTEIN"/>
    <property type="match status" value="1"/>
</dbReference>
<dbReference type="InterPro" id="IPR051212">
    <property type="entry name" value="Type-I_RE_S_subunit"/>
</dbReference>
<comment type="similarity">
    <text evidence="1">Belongs to the type-I restriction system S methylase family.</text>
</comment>
<keyword evidence="3" id="KW-0238">DNA-binding</keyword>
<dbReference type="EMBL" id="CP016534">
    <property type="protein sequence ID" value="ANU09395.1"/>
    <property type="molecule type" value="Genomic_DNA"/>
</dbReference>
<organism evidence="6 7">
    <name type="scientific">Planococcus antarcticus DSM 14505</name>
    <dbReference type="NCBI Taxonomy" id="1185653"/>
    <lineage>
        <taxon>Bacteria</taxon>
        <taxon>Bacillati</taxon>
        <taxon>Bacillota</taxon>
        <taxon>Bacilli</taxon>
        <taxon>Bacillales</taxon>
        <taxon>Caryophanaceae</taxon>
        <taxon>Planococcus</taxon>
    </lineage>
</organism>